<dbReference type="PANTHER" id="PTHR44115">
    <property type="entry name" value="PROTEIN CBG09704"/>
    <property type="match status" value="1"/>
</dbReference>
<name>A0ABR1CLA9_NECAM</name>
<dbReference type="PRINTS" id="PR00080">
    <property type="entry name" value="SDRFAMILY"/>
</dbReference>
<reference evidence="2 3" key="1">
    <citation type="submission" date="2023-08" db="EMBL/GenBank/DDBJ databases">
        <title>A Necator americanus chromosomal reference genome.</title>
        <authorList>
            <person name="Ilik V."/>
            <person name="Petrzelkova K.J."/>
            <person name="Pardy F."/>
            <person name="Fuh T."/>
            <person name="Niatou-Singa F.S."/>
            <person name="Gouil Q."/>
            <person name="Baker L."/>
            <person name="Ritchie M.E."/>
            <person name="Jex A.R."/>
            <person name="Gazzola D."/>
            <person name="Li H."/>
            <person name="Toshio Fujiwara R."/>
            <person name="Zhan B."/>
            <person name="Aroian R.V."/>
            <person name="Pafco B."/>
            <person name="Schwarz E.M."/>
        </authorList>
    </citation>
    <scope>NUCLEOTIDE SEQUENCE [LARGE SCALE GENOMIC DNA]</scope>
    <source>
        <strain evidence="2 3">Aroian</strain>
        <tissue evidence="2">Whole animal</tissue>
    </source>
</reference>
<dbReference type="PROSITE" id="PS00061">
    <property type="entry name" value="ADH_SHORT"/>
    <property type="match status" value="1"/>
</dbReference>
<dbReference type="InterPro" id="IPR036291">
    <property type="entry name" value="NAD(P)-bd_dom_sf"/>
</dbReference>
<gene>
    <name evidence="2" type="primary">Necator_chrII.g8391</name>
    <name evidence="2" type="ORF">RB195_020597</name>
</gene>
<dbReference type="PANTHER" id="PTHR44115:SF4">
    <property type="entry name" value="OXIDOREDUCTASE"/>
    <property type="match status" value="1"/>
</dbReference>
<dbReference type="Proteomes" id="UP001303046">
    <property type="component" value="Unassembled WGS sequence"/>
</dbReference>
<dbReference type="PRINTS" id="PR00081">
    <property type="entry name" value="GDHRDH"/>
</dbReference>
<dbReference type="InterPro" id="IPR002347">
    <property type="entry name" value="SDR_fam"/>
</dbReference>
<protein>
    <recommendedName>
        <fullName evidence="4">Oxidoreductase, short chain dehydrogenase/reductase family protein</fullName>
    </recommendedName>
</protein>
<evidence type="ECO:0000313" key="2">
    <source>
        <dbReference type="EMBL" id="KAK6738582.1"/>
    </source>
</evidence>
<dbReference type="Gene3D" id="3.40.50.720">
    <property type="entry name" value="NAD(P)-binding Rossmann-like Domain"/>
    <property type="match status" value="1"/>
</dbReference>
<proteinExistence type="predicted"/>
<sequence>MTRFKNKVVIVTGSTSGIGAATALLFAKEGARVTVTGRNEKGAKETIDAIADIGVPEDRVLCVIADVTKAGDREKIVQSTVTKWGRLDVLVNNAGASITHGKTGFENNEDAYRDTMDLNLTSVLQLTNVARPHLIKSKGEVVNVSSIMGLNFGYPETPYYPIAKASLDQLTRCLSLDLIRHGVRVNGVSPGLVKTHFLNRMGLTKEQSEKAYNFYGTQRNCIPRGKFGEPSEIASVIAFLADRRSSSFIVGQTIVVDGGSSLIMGMYTYDLGRALIS</sequence>
<accession>A0ABR1CLA9</accession>
<dbReference type="Pfam" id="PF13561">
    <property type="entry name" value="adh_short_C2"/>
    <property type="match status" value="1"/>
</dbReference>
<evidence type="ECO:0008006" key="4">
    <source>
        <dbReference type="Google" id="ProtNLM"/>
    </source>
</evidence>
<keyword evidence="1" id="KW-0560">Oxidoreductase</keyword>
<keyword evidence="3" id="KW-1185">Reference proteome</keyword>
<dbReference type="InterPro" id="IPR020904">
    <property type="entry name" value="Sc_DH/Rdtase_CS"/>
</dbReference>
<organism evidence="2 3">
    <name type="scientific">Necator americanus</name>
    <name type="common">Human hookworm</name>
    <dbReference type="NCBI Taxonomy" id="51031"/>
    <lineage>
        <taxon>Eukaryota</taxon>
        <taxon>Metazoa</taxon>
        <taxon>Ecdysozoa</taxon>
        <taxon>Nematoda</taxon>
        <taxon>Chromadorea</taxon>
        <taxon>Rhabditida</taxon>
        <taxon>Rhabditina</taxon>
        <taxon>Rhabditomorpha</taxon>
        <taxon>Strongyloidea</taxon>
        <taxon>Ancylostomatidae</taxon>
        <taxon>Bunostominae</taxon>
        <taxon>Necator</taxon>
    </lineage>
</organism>
<evidence type="ECO:0000313" key="3">
    <source>
        <dbReference type="Proteomes" id="UP001303046"/>
    </source>
</evidence>
<evidence type="ECO:0000256" key="1">
    <source>
        <dbReference type="ARBA" id="ARBA00023002"/>
    </source>
</evidence>
<comment type="caution">
    <text evidence="2">The sequence shown here is derived from an EMBL/GenBank/DDBJ whole genome shotgun (WGS) entry which is preliminary data.</text>
</comment>
<dbReference type="EMBL" id="JAVFWL010000002">
    <property type="protein sequence ID" value="KAK6738582.1"/>
    <property type="molecule type" value="Genomic_DNA"/>
</dbReference>
<dbReference type="SUPFAM" id="SSF51735">
    <property type="entry name" value="NAD(P)-binding Rossmann-fold domains"/>
    <property type="match status" value="1"/>
</dbReference>